<evidence type="ECO:0000313" key="2">
    <source>
        <dbReference type="EMBL" id="MBR8827311.1"/>
    </source>
</evidence>
<dbReference type="Pfam" id="PF13414">
    <property type="entry name" value="TPR_11"/>
    <property type="match status" value="1"/>
</dbReference>
<dbReference type="PANTHER" id="PTHR44366">
    <property type="entry name" value="UDP-N-ACETYLGLUCOSAMINE--PEPTIDE N-ACETYLGLUCOSAMINYLTRANSFERASE 110 KDA SUBUNIT"/>
    <property type="match status" value="1"/>
</dbReference>
<dbReference type="InterPro" id="IPR019734">
    <property type="entry name" value="TPR_rpt"/>
</dbReference>
<feature type="repeat" description="TPR" evidence="1">
    <location>
        <begin position="46"/>
        <end position="79"/>
    </location>
</feature>
<name>A0A941GQN7_9CHRO</name>
<dbReference type="Gene3D" id="1.25.40.10">
    <property type="entry name" value="Tetratricopeptide repeat domain"/>
    <property type="match status" value="3"/>
</dbReference>
<feature type="repeat" description="TPR" evidence="1">
    <location>
        <begin position="115"/>
        <end position="148"/>
    </location>
</feature>
<accession>A0A941GQN7</accession>
<evidence type="ECO:0000313" key="3">
    <source>
        <dbReference type="Proteomes" id="UP000767446"/>
    </source>
</evidence>
<dbReference type="GO" id="GO:0097363">
    <property type="term" value="F:protein O-acetylglucosaminyltransferase activity"/>
    <property type="evidence" value="ECO:0007669"/>
    <property type="project" value="TreeGrafter"/>
</dbReference>
<dbReference type="Pfam" id="PF13181">
    <property type="entry name" value="TPR_8"/>
    <property type="match status" value="2"/>
</dbReference>
<dbReference type="SUPFAM" id="SSF48452">
    <property type="entry name" value="TPR-like"/>
    <property type="match status" value="1"/>
</dbReference>
<comment type="caution">
    <text evidence="2">The sequence shown here is derived from an EMBL/GenBank/DDBJ whole genome shotgun (WGS) entry which is preliminary data.</text>
</comment>
<dbReference type="EMBL" id="JADQBC010000026">
    <property type="protein sequence ID" value="MBR8827311.1"/>
    <property type="molecule type" value="Genomic_DNA"/>
</dbReference>
<feature type="repeat" description="TPR" evidence="1">
    <location>
        <begin position="12"/>
        <end position="45"/>
    </location>
</feature>
<dbReference type="SMART" id="SM00028">
    <property type="entry name" value="TPR"/>
    <property type="match status" value="5"/>
</dbReference>
<evidence type="ECO:0000256" key="1">
    <source>
        <dbReference type="PROSITE-ProRule" id="PRU00339"/>
    </source>
</evidence>
<dbReference type="PROSITE" id="PS50293">
    <property type="entry name" value="TPR_REGION"/>
    <property type="match status" value="1"/>
</dbReference>
<dbReference type="GO" id="GO:0006493">
    <property type="term" value="P:protein O-linked glycosylation"/>
    <property type="evidence" value="ECO:0007669"/>
    <property type="project" value="InterPro"/>
</dbReference>
<feature type="repeat" description="TPR" evidence="1">
    <location>
        <begin position="149"/>
        <end position="182"/>
    </location>
</feature>
<dbReference type="PANTHER" id="PTHR44366:SF1">
    <property type="entry name" value="UDP-N-ACETYLGLUCOSAMINE--PEPTIDE N-ACETYLGLUCOSAMINYLTRANSFERASE 110 KDA SUBUNIT"/>
    <property type="match status" value="1"/>
</dbReference>
<dbReference type="InterPro" id="IPR011990">
    <property type="entry name" value="TPR-like_helical_dom_sf"/>
</dbReference>
<keyword evidence="1" id="KW-0802">TPR repeat</keyword>
<dbReference type="InterPro" id="IPR037919">
    <property type="entry name" value="OGT"/>
</dbReference>
<protein>
    <submittedName>
        <fullName evidence="2">Tetratricopeptide repeat protein</fullName>
    </submittedName>
</protein>
<dbReference type="AlphaFoldDB" id="A0A941GQN7"/>
<gene>
    <name evidence="2" type="ORF">DSM107014_05295</name>
</gene>
<reference evidence="2" key="1">
    <citation type="submission" date="2021-02" db="EMBL/GenBank/DDBJ databases">
        <title>Metagenome analyses of Stigonema ocellatum DSM 106950, Chlorogloea purpurea SAG 13.99 and Gomphosphaeria aponina DSM 107014.</title>
        <authorList>
            <person name="Marter P."/>
            <person name="Huang S."/>
        </authorList>
    </citation>
    <scope>NUCLEOTIDE SEQUENCE</scope>
    <source>
        <strain evidence="2">JP213</strain>
    </source>
</reference>
<dbReference type="PROSITE" id="PS50005">
    <property type="entry name" value="TPR"/>
    <property type="match status" value="5"/>
</dbReference>
<organism evidence="2 3">
    <name type="scientific">Gomphosphaeria aponina SAG 52.96 = DSM 107014</name>
    <dbReference type="NCBI Taxonomy" id="1521640"/>
    <lineage>
        <taxon>Bacteria</taxon>
        <taxon>Bacillati</taxon>
        <taxon>Cyanobacteriota</taxon>
        <taxon>Cyanophyceae</taxon>
        <taxon>Oscillatoriophycideae</taxon>
        <taxon>Chroococcales</taxon>
        <taxon>Gomphosphaeriaceae</taxon>
        <taxon>Gomphosphaeria</taxon>
    </lineage>
</organism>
<sequence length="242" mass="27686">MDKKRKTWRNSDEEYVNAGNLLRKEGKIEEAKEKYLLALEIDKNNFQSLVQLGGIYEQLKEFEEARKYYERGLKLKPEPSNIQAKVGKVLMEQGNVQQAIIGYQKAIALSAEQPVWVDQGLGDALKKNGQVDEAIAVYEKAIAIKPDNPHFHLNLAKLYFERTDLDNVIKNYQKAIKVKPDLPFNVYQSLGEALKKQGTRTAIKSAPEIKHGQYYSNIWNALNQTNIETLDSDISNYITAYF</sequence>
<proteinExistence type="predicted"/>
<dbReference type="Proteomes" id="UP000767446">
    <property type="component" value="Unassembled WGS sequence"/>
</dbReference>
<feature type="repeat" description="TPR" evidence="1">
    <location>
        <begin position="80"/>
        <end position="113"/>
    </location>
</feature>